<accession>A0A380Q835</accession>
<dbReference type="Proteomes" id="UP000255087">
    <property type="component" value="Unassembled WGS sequence"/>
</dbReference>
<evidence type="ECO:0000313" key="1">
    <source>
        <dbReference type="EMBL" id="SUP82395.1"/>
    </source>
</evidence>
<dbReference type="EMBL" id="UHJC01000001">
    <property type="protein sequence ID" value="SUP82395.1"/>
    <property type="molecule type" value="Genomic_DNA"/>
</dbReference>
<gene>
    <name evidence="1" type="ORF">NCTC8580_02121</name>
</gene>
<dbReference type="AlphaFoldDB" id="A0A380Q835"/>
<reference evidence="1 2" key="1">
    <citation type="submission" date="2018-06" db="EMBL/GenBank/DDBJ databases">
        <authorList>
            <consortium name="Pathogen Informatics"/>
            <person name="Doyle S."/>
        </authorList>
    </citation>
    <scope>NUCLEOTIDE SEQUENCE [LARGE SCALE GENOMIC DNA]</scope>
    <source>
        <strain evidence="1 2">NCTC8580</strain>
    </source>
</reference>
<proteinExistence type="predicted"/>
<name>A0A380Q835_YERPU</name>
<evidence type="ECO:0000313" key="2">
    <source>
        <dbReference type="Proteomes" id="UP000255087"/>
    </source>
</evidence>
<protein>
    <submittedName>
        <fullName evidence="1">Uncharacterized protein</fullName>
    </submittedName>
</protein>
<sequence>MRCSLRQHNFTFYPIANTNRVLLIQRYPCSQLRLSLQNNDQFFLLALSCDVRAAIRKELNSPNMASKIILKKPSVRNILRNNQ</sequence>
<organism evidence="1 2">
    <name type="scientific">Yersinia pseudotuberculosis</name>
    <dbReference type="NCBI Taxonomy" id="633"/>
    <lineage>
        <taxon>Bacteria</taxon>
        <taxon>Pseudomonadati</taxon>
        <taxon>Pseudomonadota</taxon>
        <taxon>Gammaproteobacteria</taxon>
        <taxon>Enterobacterales</taxon>
        <taxon>Yersiniaceae</taxon>
        <taxon>Yersinia</taxon>
    </lineage>
</organism>